<keyword evidence="4 11" id="KW-0436">Ligase</keyword>
<dbReference type="GO" id="GO:0000049">
    <property type="term" value="F:tRNA binding"/>
    <property type="evidence" value="ECO:0007669"/>
    <property type="project" value="InterPro"/>
</dbReference>
<evidence type="ECO:0000313" key="15">
    <source>
        <dbReference type="Proteomes" id="UP001302812"/>
    </source>
</evidence>
<keyword evidence="6 11" id="KW-0067">ATP-binding</keyword>
<dbReference type="GO" id="GO:0006424">
    <property type="term" value="P:glutamyl-tRNA aminoacylation"/>
    <property type="evidence" value="ECO:0007669"/>
    <property type="project" value="InterPro"/>
</dbReference>
<name>A0AAN6TJJ5_9PEZI</name>
<dbReference type="EMBL" id="MU853335">
    <property type="protein sequence ID" value="KAK4115276.1"/>
    <property type="molecule type" value="Genomic_DNA"/>
</dbReference>
<dbReference type="GO" id="GO:0004818">
    <property type="term" value="F:glutamate-tRNA ligase activity"/>
    <property type="evidence" value="ECO:0007669"/>
    <property type="project" value="UniProtKB-EC"/>
</dbReference>
<dbReference type="InterPro" id="IPR020058">
    <property type="entry name" value="Glu/Gln-tRNA-synth_Ib_cat-dom"/>
</dbReference>
<dbReference type="Gene3D" id="3.40.50.620">
    <property type="entry name" value="HUPs"/>
    <property type="match status" value="1"/>
</dbReference>
<evidence type="ECO:0000256" key="4">
    <source>
        <dbReference type="ARBA" id="ARBA00022598"/>
    </source>
</evidence>
<evidence type="ECO:0000256" key="9">
    <source>
        <dbReference type="ARBA" id="ARBA00030865"/>
    </source>
</evidence>
<evidence type="ECO:0000256" key="2">
    <source>
        <dbReference type="ARBA" id="ARBA00007894"/>
    </source>
</evidence>
<dbReference type="InterPro" id="IPR014729">
    <property type="entry name" value="Rossmann-like_a/b/a_fold"/>
</dbReference>
<dbReference type="GeneID" id="89938752"/>
<dbReference type="InterPro" id="IPR008925">
    <property type="entry name" value="aa_tRNA-synth_I_cd-bd_sf"/>
</dbReference>
<proteinExistence type="inferred from homology"/>
<evidence type="ECO:0000256" key="10">
    <source>
        <dbReference type="ARBA" id="ARBA00072917"/>
    </source>
</evidence>
<comment type="subcellular location">
    <subcellularLocation>
        <location evidence="1">Mitochondrion</location>
    </subcellularLocation>
</comment>
<gene>
    <name evidence="14" type="ORF">N656DRAFT_776374</name>
</gene>
<dbReference type="InterPro" id="IPR000924">
    <property type="entry name" value="Glu/Gln-tRNA-synth"/>
</dbReference>
<evidence type="ECO:0000256" key="7">
    <source>
        <dbReference type="ARBA" id="ARBA00022917"/>
    </source>
</evidence>
<protein>
    <recommendedName>
        <fullName evidence="10">Glutamate--tRNA ligase, mitochondrial</fullName>
        <ecNumber evidence="3">6.1.1.17</ecNumber>
    </recommendedName>
    <alternativeName>
        <fullName evidence="9">Glutamyl-tRNA synthetase</fullName>
    </alternativeName>
</protein>
<evidence type="ECO:0000313" key="14">
    <source>
        <dbReference type="EMBL" id="KAK4115276.1"/>
    </source>
</evidence>
<keyword evidence="7 11" id="KW-0648">Protein biosynthesis</keyword>
<keyword evidence="8 11" id="KW-0030">Aminoacyl-tRNA synthetase</keyword>
<dbReference type="CDD" id="cd00808">
    <property type="entry name" value="GluRS_core"/>
    <property type="match status" value="1"/>
</dbReference>
<reference evidence="14" key="2">
    <citation type="submission" date="2023-05" db="EMBL/GenBank/DDBJ databases">
        <authorList>
            <consortium name="Lawrence Berkeley National Laboratory"/>
            <person name="Steindorff A."/>
            <person name="Hensen N."/>
            <person name="Bonometti L."/>
            <person name="Westerberg I."/>
            <person name="Brannstrom I.O."/>
            <person name="Guillou S."/>
            <person name="Cros-Aarteil S."/>
            <person name="Calhoun S."/>
            <person name="Haridas S."/>
            <person name="Kuo A."/>
            <person name="Mondo S."/>
            <person name="Pangilinan J."/>
            <person name="Riley R."/>
            <person name="Labutti K."/>
            <person name="Andreopoulos B."/>
            <person name="Lipzen A."/>
            <person name="Chen C."/>
            <person name="Yanf M."/>
            <person name="Daum C."/>
            <person name="Ng V."/>
            <person name="Clum A."/>
            <person name="Ohm R."/>
            <person name="Martin F."/>
            <person name="Silar P."/>
            <person name="Natvig D."/>
            <person name="Lalanne C."/>
            <person name="Gautier V."/>
            <person name="Ament-Velasquez S.L."/>
            <person name="Kruys A."/>
            <person name="Hutchinson M.I."/>
            <person name="Powell A.J."/>
            <person name="Barry K."/>
            <person name="Miller A.N."/>
            <person name="Grigoriev I.V."/>
            <person name="Debuchy R."/>
            <person name="Gladieux P."/>
            <person name="Thoren M.H."/>
            <person name="Johannesson H."/>
        </authorList>
    </citation>
    <scope>NUCLEOTIDE SEQUENCE</scope>
    <source>
        <strain evidence="14">CBS 508.74</strain>
    </source>
</reference>
<evidence type="ECO:0000256" key="5">
    <source>
        <dbReference type="ARBA" id="ARBA00022741"/>
    </source>
</evidence>
<dbReference type="EC" id="6.1.1.17" evidence="3"/>
<dbReference type="InterPro" id="IPR020751">
    <property type="entry name" value="aa-tRNA-synth_I_codon-bd_sub2"/>
</dbReference>
<evidence type="ECO:0000259" key="13">
    <source>
        <dbReference type="Pfam" id="PF19269"/>
    </source>
</evidence>
<keyword evidence="5 11" id="KW-0547">Nucleotide-binding</keyword>
<dbReference type="GO" id="GO:0005739">
    <property type="term" value="C:mitochondrion"/>
    <property type="evidence" value="ECO:0007669"/>
    <property type="project" value="UniProtKB-SubCell"/>
</dbReference>
<dbReference type="InterPro" id="IPR049940">
    <property type="entry name" value="GluQ/Sye"/>
</dbReference>
<evidence type="ECO:0000256" key="1">
    <source>
        <dbReference type="ARBA" id="ARBA00004173"/>
    </source>
</evidence>
<dbReference type="NCBIfam" id="TIGR00464">
    <property type="entry name" value="gltX_bact"/>
    <property type="match status" value="1"/>
</dbReference>
<feature type="domain" description="Glutamyl/glutaminyl-tRNA synthetase class Ib catalytic" evidence="12">
    <location>
        <begin position="77"/>
        <end position="374"/>
    </location>
</feature>
<dbReference type="PRINTS" id="PR00987">
    <property type="entry name" value="TRNASYNTHGLU"/>
</dbReference>
<feature type="domain" description="Aminoacyl-tRNA synthetase class I anticodon-binding" evidence="13">
    <location>
        <begin position="527"/>
        <end position="603"/>
    </location>
</feature>
<comment type="similarity">
    <text evidence="2">Belongs to the class-I aminoacyl-tRNA synthetase family. Glutamate--tRNA ligase type 1 subfamily.</text>
</comment>
<dbReference type="FunFam" id="3.40.50.620:FF:000045">
    <property type="entry name" value="Glutamate--tRNA ligase, mitochondrial"/>
    <property type="match status" value="1"/>
</dbReference>
<dbReference type="SUPFAM" id="SSF48163">
    <property type="entry name" value="An anticodon-binding domain of class I aminoacyl-tRNA synthetases"/>
    <property type="match status" value="1"/>
</dbReference>
<dbReference type="AlphaFoldDB" id="A0AAN6TJJ5"/>
<keyword evidence="15" id="KW-1185">Reference proteome</keyword>
<evidence type="ECO:0000256" key="3">
    <source>
        <dbReference type="ARBA" id="ARBA00012835"/>
    </source>
</evidence>
<dbReference type="HAMAP" id="MF_00022">
    <property type="entry name" value="Glu_tRNA_synth_type1"/>
    <property type="match status" value="1"/>
</dbReference>
<dbReference type="Pfam" id="PF19269">
    <property type="entry name" value="Anticodon_2"/>
    <property type="match status" value="1"/>
</dbReference>
<evidence type="ECO:0000256" key="8">
    <source>
        <dbReference type="ARBA" id="ARBA00023146"/>
    </source>
</evidence>
<dbReference type="GO" id="GO:0005524">
    <property type="term" value="F:ATP binding"/>
    <property type="evidence" value="ECO:0007669"/>
    <property type="project" value="UniProtKB-KW"/>
</dbReference>
<dbReference type="InterPro" id="IPR045462">
    <property type="entry name" value="aa-tRNA-synth_I_cd-bd"/>
</dbReference>
<reference evidence="14" key="1">
    <citation type="journal article" date="2023" name="Mol. Phylogenet. Evol.">
        <title>Genome-scale phylogeny and comparative genomics of the fungal order Sordariales.</title>
        <authorList>
            <person name="Hensen N."/>
            <person name="Bonometti L."/>
            <person name="Westerberg I."/>
            <person name="Brannstrom I.O."/>
            <person name="Guillou S."/>
            <person name="Cros-Aarteil S."/>
            <person name="Calhoun S."/>
            <person name="Haridas S."/>
            <person name="Kuo A."/>
            <person name="Mondo S."/>
            <person name="Pangilinan J."/>
            <person name="Riley R."/>
            <person name="LaButti K."/>
            <person name="Andreopoulos B."/>
            <person name="Lipzen A."/>
            <person name="Chen C."/>
            <person name="Yan M."/>
            <person name="Daum C."/>
            <person name="Ng V."/>
            <person name="Clum A."/>
            <person name="Steindorff A."/>
            <person name="Ohm R.A."/>
            <person name="Martin F."/>
            <person name="Silar P."/>
            <person name="Natvig D.O."/>
            <person name="Lalanne C."/>
            <person name="Gautier V."/>
            <person name="Ament-Velasquez S.L."/>
            <person name="Kruys A."/>
            <person name="Hutchinson M.I."/>
            <person name="Powell A.J."/>
            <person name="Barry K."/>
            <person name="Miller A.N."/>
            <person name="Grigoriev I.V."/>
            <person name="Debuchy R."/>
            <person name="Gladieux P."/>
            <person name="Hiltunen Thoren M."/>
            <person name="Johannesson H."/>
        </authorList>
    </citation>
    <scope>NUCLEOTIDE SEQUENCE</scope>
    <source>
        <strain evidence="14">CBS 508.74</strain>
    </source>
</reference>
<dbReference type="InterPro" id="IPR033910">
    <property type="entry name" value="GluRS_core"/>
</dbReference>
<organism evidence="14 15">
    <name type="scientific">Canariomyces notabilis</name>
    <dbReference type="NCBI Taxonomy" id="2074819"/>
    <lineage>
        <taxon>Eukaryota</taxon>
        <taxon>Fungi</taxon>
        <taxon>Dikarya</taxon>
        <taxon>Ascomycota</taxon>
        <taxon>Pezizomycotina</taxon>
        <taxon>Sordariomycetes</taxon>
        <taxon>Sordariomycetidae</taxon>
        <taxon>Sordariales</taxon>
        <taxon>Chaetomiaceae</taxon>
        <taxon>Canariomyces</taxon>
    </lineage>
</organism>
<evidence type="ECO:0000259" key="12">
    <source>
        <dbReference type="Pfam" id="PF00749"/>
    </source>
</evidence>
<evidence type="ECO:0000256" key="11">
    <source>
        <dbReference type="RuleBase" id="RU363037"/>
    </source>
</evidence>
<dbReference type="Proteomes" id="UP001302812">
    <property type="component" value="Unassembled WGS sequence"/>
</dbReference>
<dbReference type="RefSeq" id="XP_064672846.1">
    <property type="nucleotide sequence ID" value="XM_064814627.1"/>
</dbReference>
<dbReference type="GO" id="GO:0008270">
    <property type="term" value="F:zinc ion binding"/>
    <property type="evidence" value="ECO:0007669"/>
    <property type="project" value="InterPro"/>
</dbReference>
<dbReference type="Pfam" id="PF00749">
    <property type="entry name" value="tRNA-synt_1c"/>
    <property type="match status" value="1"/>
</dbReference>
<sequence>MRGTSLLRRPWRPLTVCSSCARRVSLSVSQRRLRNFSSGSHFAAGADVQALESRTLWKRPKQREERQTYELPDTPCRTRFAPSPTGYLHLGSLRTALFNYLVAKATGGQFVLRIEDTDQSRLVPDAEQRLYEDLRWAGLSWDEGPDVQGPYGPYRQSERLALYTEHADKLLREGKAYRCFCSPEALEEHKRVAHARGESTRYPGTCRAISSEESDERAANGQEFAIRFKSAAEPTTVRDIVYGNYRKKEAEDDYIIMKRDGFPTYHFANVVDDRHMKITHVIRGAEWLISTPKHAELYHAFGWGPPKFAHLGLLVDEQRQKLSKRHAVADMGWYKDRHVLPDALLNFAALLGWRGVEKKKTLGLQDIIDNFSLKFTKGDIVVPMTSLDYLQNQHLRRLCEDDTPKSKALFESHVLNPLKRAIKLFESARTSGDGTTPDGTIVPPFGERFATVPLLEDERFRPDLVESVLSAKAENNQTPDLAARFPVAVSHLKAFIWKIPHDVLKASLAQLAADTITLHGAPARLDQVMSHVIENLASVEDDAWVVDRLSQELQRMEEPGEGKAHMLLKILRRALLASPNGMPVGRAMVILGKDETLRRLEAARLAAEETAVPAGRAVPA</sequence>
<dbReference type="InterPro" id="IPR004527">
    <property type="entry name" value="Glu-tRNA-ligase_bac/mito"/>
</dbReference>
<dbReference type="PANTHER" id="PTHR43311:SF2">
    <property type="entry name" value="GLUTAMATE--TRNA LIGASE, MITOCHONDRIAL-RELATED"/>
    <property type="match status" value="1"/>
</dbReference>
<evidence type="ECO:0000256" key="6">
    <source>
        <dbReference type="ARBA" id="ARBA00022840"/>
    </source>
</evidence>
<dbReference type="PANTHER" id="PTHR43311">
    <property type="entry name" value="GLUTAMATE--TRNA LIGASE"/>
    <property type="match status" value="1"/>
</dbReference>
<dbReference type="Gene3D" id="1.10.10.350">
    <property type="match status" value="1"/>
</dbReference>
<comment type="caution">
    <text evidence="14">The sequence shown here is derived from an EMBL/GenBank/DDBJ whole genome shotgun (WGS) entry which is preliminary data.</text>
</comment>
<dbReference type="SUPFAM" id="SSF52374">
    <property type="entry name" value="Nucleotidylyl transferase"/>
    <property type="match status" value="1"/>
</dbReference>
<accession>A0AAN6TJJ5</accession>